<dbReference type="Proteomes" id="UP000572635">
    <property type="component" value="Unassembled WGS sequence"/>
</dbReference>
<keyword evidence="4" id="KW-1185">Reference proteome</keyword>
<dbReference type="PANTHER" id="PTHR46268">
    <property type="entry name" value="STRESS RESPONSE PROTEIN NHAX"/>
    <property type="match status" value="1"/>
</dbReference>
<evidence type="ECO:0000259" key="2">
    <source>
        <dbReference type="Pfam" id="PF00582"/>
    </source>
</evidence>
<proteinExistence type="inferred from homology"/>
<sequence length="282" mass="29578">MERPILAGVDGSEEALKAADWAAVEAERRGRRLILLTALAAPGPDTAFAWSEGQIREEARHILDEAEKRATEAAPGLRVGRLSVVGAAAALLNHAEDASMAVVGLRGRGGFPGLKIGSIAYRVAAHASVPVTVVGPEPLPEDRTGIVVGEDGRDPSRGALAEACETAALTGEPVLAVRAWERPLPPAGISPMPYDTGVLREIEQDALERAVAPWRTEFPGVELTAEVVEGRPVPALVEAAQRARLIVVAARGRRGVPLLALGSTAHGLLHRAECPVTVVHGR</sequence>
<dbReference type="InterPro" id="IPR014729">
    <property type="entry name" value="Rossmann-like_a/b/a_fold"/>
</dbReference>
<reference evidence="3 4" key="1">
    <citation type="submission" date="2020-08" db="EMBL/GenBank/DDBJ databases">
        <title>Sequencing the genomes of 1000 actinobacteria strains.</title>
        <authorList>
            <person name="Klenk H.-P."/>
        </authorList>
    </citation>
    <scope>NUCLEOTIDE SEQUENCE [LARGE SCALE GENOMIC DNA]</scope>
    <source>
        <strain evidence="3 4">DSM 44551</strain>
    </source>
</reference>
<feature type="domain" description="UspA" evidence="2">
    <location>
        <begin position="146"/>
        <end position="280"/>
    </location>
</feature>
<evidence type="ECO:0000256" key="1">
    <source>
        <dbReference type="ARBA" id="ARBA00008791"/>
    </source>
</evidence>
<organism evidence="3 4">
    <name type="scientific">Nocardiopsis composta</name>
    <dbReference type="NCBI Taxonomy" id="157465"/>
    <lineage>
        <taxon>Bacteria</taxon>
        <taxon>Bacillati</taxon>
        <taxon>Actinomycetota</taxon>
        <taxon>Actinomycetes</taxon>
        <taxon>Streptosporangiales</taxon>
        <taxon>Nocardiopsidaceae</taxon>
        <taxon>Nocardiopsis</taxon>
    </lineage>
</organism>
<dbReference type="RefSeq" id="WP_184390320.1">
    <property type="nucleotide sequence ID" value="NZ_BAAAJD010000015.1"/>
</dbReference>
<dbReference type="EMBL" id="JACHDB010000001">
    <property type="protein sequence ID" value="MBB5431154.1"/>
    <property type="molecule type" value="Genomic_DNA"/>
</dbReference>
<gene>
    <name evidence="3" type="ORF">HDA36_001238</name>
</gene>
<dbReference type="PRINTS" id="PR01438">
    <property type="entry name" value="UNVRSLSTRESS"/>
</dbReference>
<dbReference type="Gene3D" id="3.40.50.620">
    <property type="entry name" value="HUPs"/>
    <property type="match status" value="2"/>
</dbReference>
<comment type="caution">
    <text evidence="3">The sequence shown here is derived from an EMBL/GenBank/DDBJ whole genome shotgun (WGS) entry which is preliminary data.</text>
</comment>
<name>A0A7W8VCR3_9ACTN</name>
<comment type="similarity">
    <text evidence="1">Belongs to the universal stress protein A family.</text>
</comment>
<dbReference type="Pfam" id="PF00582">
    <property type="entry name" value="Usp"/>
    <property type="match status" value="2"/>
</dbReference>
<evidence type="ECO:0000313" key="4">
    <source>
        <dbReference type="Proteomes" id="UP000572635"/>
    </source>
</evidence>
<dbReference type="SUPFAM" id="SSF52402">
    <property type="entry name" value="Adenine nucleotide alpha hydrolases-like"/>
    <property type="match status" value="2"/>
</dbReference>
<dbReference type="PANTHER" id="PTHR46268:SF6">
    <property type="entry name" value="UNIVERSAL STRESS PROTEIN UP12"/>
    <property type="match status" value="1"/>
</dbReference>
<feature type="domain" description="UspA" evidence="2">
    <location>
        <begin position="3"/>
        <end position="134"/>
    </location>
</feature>
<dbReference type="InterPro" id="IPR006015">
    <property type="entry name" value="Universal_stress_UspA"/>
</dbReference>
<protein>
    <submittedName>
        <fullName evidence="3">Nucleotide-binding universal stress UspA family protein</fullName>
    </submittedName>
</protein>
<dbReference type="InterPro" id="IPR006016">
    <property type="entry name" value="UspA"/>
</dbReference>
<accession>A0A7W8VCR3</accession>
<dbReference type="AlphaFoldDB" id="A0A7W8VCR3"/>
<evidence type="ECO:0000313" key="3">
    <source>
        <dbReference type="EMBL" id="MBB5431154.1"/>
    </source>
</evidence>